<dbReference type="AlphaFoldDB" id="A0A6L3T8C5"/>
<proteinExistence type="predicted"/>
<evidence type="ECO:0000313" key="2">
    <source>
        <dbReference type="Proteomes" id="UP000474159"/>
    </source>
</evidence>
<comment type="caution">
    <text evidence="1">The sequence shown here is derived from an EMBL/GenBank/DDBJ whole genome shotgun (WGS) entry which is preliminary data.</text>
</comment>
<gene>
    <name evidence="1" type="ORF">F6X53_01100</name>
</gene>
<dbReference type="EMBL" id="VZZK01000001">
    <property type="protein sequence ID" value="KAB1081727.1"/>
    <property type="molecule type" value="Genomic_DNA"/>
</dbReference>
<dbReference type="Proteomes" id="UP000474159">
    <property type="component" value="Unassembled WGS sequence"/>
</dbReference>
<dbReference type="RefSeq" id="WP_150996321.1">
    <property type="nucleotide sequence ID" value="NZ_BPQY01000604.1"/>
</dbReference>
<organism evidence="1 2">
    <name type="scientific">Methylobacterium soli</name>
    <dbReference type="NCBI Taxonomy" id="553447"/>
    <lineage>
        <taxon>Bacteria</taxon>
        <taxon>Pseudomonadati</taxon>
        <taxon>Pseudomonadota</taxon>
        <taxon>Alphaproteobacteria</taxon>
        <taxon>Hyphomicrobiales</taxon>
        <taxon>Methylobacteriaceae</taxon>
        <taxon>Methylobacterium</taxon>
    </lineage>
</organism>
<protein>
    <submittedName>
        <fullName evidence="1">Uncharacterized protein</fullName>
    </submittedName>
</protein>
<accession>A0A6L3T8C5</accession>
<name>A0A6L3T8C5_9HYPH</name>
<keyword evidence="2" id="KW-1185">Reference proteome</keyword>
<reference evidence="1 2" key="1">
    <citation type="submission" date="2019-09" db="EMBL/GenBank/DDBJ databases">
        <title>YIM 48816 draft genome.</title>
        <authorList>
            <person name="Jiang L."/>
        </authorList>
    </citation>
    <scope>NUCLEOTIDE SEQUENCE [LARGE SCALE GENOMIC DNA]</scope>
    <source>
        <strain evidence="1 2">YIM 48816</strain>
    </source>
</reference>
<sequence>MAEDPKIYSLNFQASSNTHYKIVENWLYIDVRILDYYSPIPLVYFIKTNLTARQLAEATSFMFPDVGAIFARINTQDLDGVLGPGAWEWFYKDTSKMAPLNR</sequence>
<evidence type="ECO:0000313" key="1">
    <source>
        <dbReference type="EMBL" id="KAB1081727.1"/>
    </source>
</evidence>